<feature type="transmembrane region" description="Helical" evidence="1">
    <location>
        <begin position="78"/>
        <end position="96"/>
    </location>
</feature>
<keyword evidence="1" id="KW-0812">Transmembrane</keyword>
<dbReference type="InterPro" id="IPR025889">
    <property type="entry name" value="GSP17M-like_dom"/>
</dbReference>
<dbReference type="Pfam" id="PF11181">
    <property type="entry name" value="YflT"/>
    <property type="match status" value="1"/>
</dbReference>
<keyword evidence="1" id="KW-1133">Transmembrane helix</keyword>
<keyword evidence="1" id="KW-0472">Membrane</keyword>
<dbReference type="AlphaFoldDB" id="A0A6F8VFI0"/>
<sequence>MALSDQENDPGNTKEAILISVYSNEAKAQRALEKLMDKGFPMDMISVLGRVHASGDDVLGIYHRTEGSRVEAWAKQGALWGALWGLFVGATGMFIFPGLGPVLAAGPIVEAIIGALGGAAVMTGAAELTQLATAMHRVGIPEEKLEHLHRAIEDGRFLLLLRGARSELQEWRGILGWSDAEEILELPYTGFQDLV</sequence>
<proteinExistence type="predicted"/>
<dbReference type="PANTHER" id="PTHR36109:SF2">
    <property type="entry name" value="MEMBRANE PROTEIN"/>
    <property type="match status" value="1"/>
</dbReference>
<feature type="transmembrane region" description="Helical" evidence="1">
    <location>
        <begin position="102"/>
        <end position="126"/>
    </location>
</feature>
<organism evidence="3 4">
    <name type="scientific">Sulfurimicrobium lacus</name>
    <dbReference type="NCBI Taxonomy" id="2715678"/>
    <lineage>
        <taxon>Bacteria</taxon>
        <taxon>Pseudomonadati</taxon>
        <taxon>Pseudomonadota</taxon>
        <taxon>Betaproteobacteria</taxon>
        <taxon>Nitrosomonadales</taxon>
        <taxon>Sulfuricellaceae</taxon>
        <taxon>Sulfurimicrobium</taxon>
    </lineage>
</organism>
<dbReference type="Proteomes" id="UP000502260">
    <property type="component" value="Chromosome"/>
</dbReference>
<evidence type="ECO:0000313" key="4">
    <source>
        <dbReference type="Proteomes" id="UP000502260"/>
    </source>
</evidence>
<name>A0A6F8VFI0_9PROT</name>
<dbReference type="InterPro" id="IPR052948">
    <property type="entry name" value="Low_temp-induced_all0457"/>
</dbReference>
<gene>
    <name evidence="3" type="ORF">SKTS_23650</name>
</gene>
<evidence type="ECO:0000256" key="1">
    <source>
        <dbReference type="SAM" id="Phobius"/>
    </source>
</evidence>
<dbReference type="PANTHER" id="PTHR36109">
    <property type="entry name" value="MEMBRANE PROTEIN-RELATED"/>
    <property type="match status" value="1"/>
</dbReference>
<dbReference type="RefSeq" id="WP_173065161.1">
    <property type="nucleotide sequence ID" value="NZ_AP022853.1"/>
</dbReference>
<evidence type="ECO:0000259" key="2">
    <source>
        <dbReference type="Pfam" id="PF11181"/>
    </source>
</evidence>
<reference evidence="4" key="1">
    <citation type="submission" date="2020-03" db="EMBL/GenBank/DDBJ databases">
        <title>Complete genome sequence of sulfur-oxidizing bacterium skT11.</title>
        <authorList>
            <person name="Kanda M."/>
            <person name="Kojima H."/>
            <person name="Fukui M."/>
        </authorList>
    </citation>
    <scope>NUCLEOTIDE SEQUENCE [LARGE SCALE GENOMIC DNA]</scope>
    <source>
        <strain evidence="4">skT11</strain>
    </source>
</reference>
<accession>A0A6F8VFI0</accession>
<dbReference type="KEGG" id="slac:SKTS_23650"/>
<evidence type="ECO:0000313" key="3">
    <source>
        <dbReference type="EMBL" id="BCB27479.1"/>
    </source>
</evidence>
<feature type="domain" description="General stress protein 17M-like" evidence="2">
    <location>
        <begin position="18"/>
        <end position="87"/>
    </location>
</feature>
<protein>
    <recommendedName>
        <fullName evidence="2">General stress protein 17M-like domain-containing protein</fullName>
    </recommendedName>
</protein>
<dbReference type="EMBL" id="AP022853">
    <property type="protein sequence ID" value="BCB27479.1"/>
    <property type="molecule type" value="Genomic_DNA"/>
</dbReference>
<keyword evidence="4" id="KW-1185">Reference proteome</keyword>